<proteinExistence type="inferred from homology"/>
<dbReference type="KEGG" id="acp:A2cp1_0503"/>
<evidence type="ECO:0000313" key="2">
    <source>
        <dbReference type="EMBL" id="ACL63860.1"/>
    </source>
</evidence>
<accession>B8JB49</accession>
<keyword evidence="3" id="KW-1185">Reference proteome</keyword>
<evidence type="ECO:0000256" key="1">
    <source>
        <dbReference type="ARBA" id="ARBA00006018"/>
    </source>
</evidence>
<name>B8JB49_ANAD2</name>
<dbReference type="InterPro" id="IPR019812">
    <property type="entry name" value="Hydgase_assmbl_chp_CS"/>
</dbReference>
<dbReference type="PROSITE" id="PS01097">
    <property type="entry name" value="HUPF_HYPC"/>
    <property type="match status" value="1"/>
</dbReference>
<dbReference type="Pfam" id="PF01455">
    <property type="entry name" value="HupF_HypC"/>
    <property type="match status" value="1"/>
</dbReference>
<reference evidence="2" key="1">
    <citation type="submission" date="2009-01" db="EMBL/GenBank/DDBJ databases">
        <title>Complete sequence of Anaeromyxobacter dehalogenans 2CP-1.</title>
        <authorList>
            <consortium name="US DOE Joint Genome Institute"/>
            <person name="Lucas S."/>
            <person name="Copeland A."/>
            <person name="Lapidus A."/>
            <person name="Glavina del Rio T."/>
            <person name="Dalin E."/>
            <person name="Tice H."/>
            <person name="Bruce D."/>
            <person name="Goodwin L."/>
            <person name="Pitluck S."/>
            <person name="Saunders E."/>
            <person name="Brettin T."/>
            <person name="Detter J.C."/>
            <person name="Han C."/>
            <person name="Larimer F."/>
            <person name="Land M."/>
            <person name="Hauser L."/>
            <person name="Kyrpides N."/>
            <person name="Ovchinnikova G."/>
            <person name="Beliaev A.S."/>
            <person name="Richardson P."/>
        </authorList>
    </citation>
    <scope>NUCLEOTIDE SEQUENCE</scope>
    <source>
        <strain evidence="2">2CP-1</strain>
    </source>
</reference>
<dbReference type="InterPro" id="IPR001109">
    <property type="entry name" value="Hydrogenase_HupF/HypC"/>
</dbReference>
<protein>
    <submittedName>
        <fullName evidence="2">Hydrogenase assembly chaperone hypC/hupF</fullName>
    </submittedName>
</protein>
<dbReference type="PRINTS" id="PR00445">
    <property type="entry name" value="HUPFHYPC"/>
</dbReference>
<dbReference type="RefSeq" id="WP_011419534.1">
    <property type="nucleotide sequence ID" value="NC_011891.1"/>
</dbReference>
<dbReference type="SUPFAM" id="SSF159127">
    <property type="entry name" value="HupF/HypC-like"/>
    <property type="match status" value="1"/>
</dbReference>
<organism evidence="2 3">
    <name type="scientific">Anaeromyxobacter dehalogenans (strain ATCC BAA-258 / DSM 21875 / 2CP-1)</name>
    <dbReference type="NCBI Taxonomy" id="455488"/>
    <lineage>
        <taxon>Bacteria</taxon>
        <taxon>Pseudomonadati</taxon>
        <taxon>Myxococcota</taxon>
        <taxon>Myxococcia</taxon>
        <taxon>Myxococcales</taxon>
        <taxon>Cystobacterineae</taxon>
        <taxon>Anaeromyxobacteraceae</taxon>
        <taxon>Anaeromyxobacter</taxon>
    </lineage>
</organism>
<dbReference type="AlphaFoldDB" id="B8JB49"/>
<dbReference type="PANTHER" id="PTHR35177">
    <property type="entry name" value="HYDROGENASE MATURATION FACTOR HYBG"/>
    <property type="match status" value="1"/>
</dbReference>
<dbReference type="PANTHER" id="PTHR35177:SF2">
    <property type="entry name" value="HYDROGENASE MATURATION FACTOR HYBG"/>
    <property type="match status" value="1"/>
</dbReference>
<evidence type="ECO:0000313" key="3">
    <source>
        <dbReference type="Proteomes" id="UP000007089"/>
    </source>
</evidence>
<dbReference type="Gene3D" id="2.30.30.140">
    <property type="match status" value="1"/>
</dbReference>
<dbReference type="NCBIfam" id="TIGR00074">
    <property type="entry name" value="hypC_hupF"/>
    <property type="match status" value="1"/>
</dbReference>
<dbReference type="GO" id="GO:0005506">
    <property type="term" value="F:iron ion binding"/>
    <property type="evidence" value="ECO:0007669"/>
    <property type="project" value="TreeGrafter"/>
</dbReference>
<comment type="similarity">
    <text evidence="1">Belongs to the HupF/HypC family.</text>
</comment>
<sequence>MCLGVPGKVIAIDGLDATVDFFGVRKSLRLDIVDEPVQVGDYVLNHVGFAIRRIPPEEVQETLALFDQILEVSGAKEDLMAADVRGEMAAGKDQK</sequence>
<dbReference type="EMBL" id="CP001359">
    <property type="protein sequence ID" value="ACL63860.1"/>
    <property type="molecule type" value="Genomic_DNA"/>
</dbReference>
<dbReference type="GO" id="GO:1902670">
    <property type="term" value="F:carbon dioxide binding"/>
    <property type="evidence" value="ECO:0007669"/>
    <property type="project" value="TreeGrafter"/>
</dbReference>
<dbReference type="Proteomes" id="UP000007089">
    <property type="component" value="Chromosome"/>
</dbReference>
<gene>
    <name evidence="2" type="ordered locus">A2cp1_0503</name>
</gene>
<dbReference type="HOGENOM" id="CLU_159381_1_0_7"/>
<dbReference type="GO" id="GO:0051604">
    <property type="term" value="P:protein maturation"/>
    <property type="evidence" value="ECO:0007669"/>
    <property type="project" value="TreeGrafter"/>
</dbReference>